<dbReference type="InterPro" id="IPR012340">
    <property type="entry name" value="NA-bd_OB-fold"/>
</dbReference>
<dbReference type="Pfam" id="PF02565">
    <property type="entry name" value="RecO_C"/>
    <property type="match status" value="1"/>
</dbReference>
<evidence type="ECO:0000256" key="6">
    <source>
        <dbReference type="ARBA" id="ARBA00033409"/>
    </source>
</evidence>
<dbReference type="PANTHER" id="PTHR33991">
    <property type="entry name" value="DNA REPAIR PROTEIN RECO"/>
    <property type="match status" value="1"/>
</dbReference>
<evidence type="ECO:0000256" key="4">
    <source>
        <dbReference type="ARBA" id="ARBA00023172"/>
    </source>
</evidence>
<dbReference type="SUPFAM" id="SSF50249">
    <property type="entry name" value="Nucleic acid-binding proteins"/>
    <property type="match status" value="1"/>
</dbReference>
<dbReference type="Proteomes" id="UP000654604">
    <property type="component" value="Unassembled WGS sequence"/>
</dbReference>
<accession>A0ABR9V571</accession>
<evidence type="ECO:0000313" key="10">
    <source>
        <dbReference type="Proteomes" id="UP000654604"/>
    </source>
</evidence>
<evidence type="ECO:0000259" key="8">
    <source>
        <dbReference type="Pfam" id="PF11967"/>
    </source>
</evidence>
<sequence length="272" mass="31196">MSQTYQTTAIILKQKPFGENDLLVTIFSPERGLVRAIAPGARKYKSRLRGRIQPLVINEFLVVKGTSLDRLIQAETKESYPKLSQNLGKLTISQYLAEIILNLALIEQPQQELYNTFNRYLKTLEQLDIKSNLTPHLAQGVFNVLTLTGIAPEVNYCLRNQTPLIPNLSQSHWRIGFSFYHGGFIELSALNNDKKEPINAKFSGLELCLLQCLAHRNLENIEKEIKQIYSQKDIDRAWMNIERNLTKYIEFYLGYTLKSAEMVNFALNYPAP</sequence>
<evidence type="ECO:0000256" key="2">
    <source>
        <dbReference type="ARBA" id="ARBA00021310"/>
    </source>
</evidence>
<keyword evidence="4 7" id="KW-0233">DNA recombination</keyword>
<evidence type="ECO:0000256" key="5">
    <source>
        <dbReference type="ARBA" id="ARBA00023204"/>
    </source>
</evidence>
<evidence type="ECO:0000256" key="1">
    <source>
        <dbReference type="ARBA" id="ARBA00007452"/>
    </source>
</evidence>
<dbReference type="RefSeq" id="WP_193801176.1">
    <property type="nucleotide sequence ID" value="NZ_JADEWC010000021.1"/>
</dbReference>
<dbReference type="SUPFAM" id="SSF57863">
    <property type="entry name" value="ArfGap/RecO-like zinc finger"/>
    <property type="match status" value="1"/>
</dbReference>
<dbReference type="Pfam" id="PF11967">
    <property type="entry name" value="RecO_N"/>
    <property type="match status" value="1"/>
</dbReference>
<name>A0ABR9V571_9CHRO</name>
<proteinExistence type="inferred from homology"/>
<dbReference type="InterPro" id="IPR042242">
    <property type="entry name" value="RecO_C"/>
</dbReference>
<dbReference type="Gene3D" id="1.20.1440.120">
    <property type="entry name" value="Recombination protein O, C-terminal domain"/>
    <property type="match status" value="1"/>
</dbReference>
<organism evidence="9 10">
    <name type="scientific">Cyanobacterium stanieri LEGE 03274</name>
    <dbReference type="NCBI Taxonomy" id="1828756"/>
    <lineage>
        <taxon>Bacteria</taxon>
        <taxon>Bacillati</taxon>
        <taxon>Cyanobacteriota</taxon>
        <taxon>Cyanophyceae</taxon>
        <taxon>Oscillatoriophycideae</taxon>
        <taxon>Chroococcales</taxon>
        <taxon>Geminocystaceae</taxon>
        <taxon>Cyanobacterium</taxon>
    </lineage>
</organism>
<dbReference type="EMBL" id="JADEWC010000021">
    <property type="protein sequence ID" value="MBE9223038.1"/>
    <property type="molecule type" value="Genomic_DNA"/>
</dbReference>
<dbReference type="HAMAP" id="MF_00201">
    <property type="entry name" value="RecO"/>
    <property type="match status" value="1"/>
</dbReference>
<evidence type="ECO:0000256" key="3">
    <source>
        <dbReference type="ARBA" id="ARBA00022763"/>
    </source>
</evidence>
<dbReference type="InterPro" id="IPR022572">
    <property type="entry name" value="DNA_rep/recomb_RecO_N"/>
</dbReference>
<keyword evidence="3 7" id="KW-0227">DNA damage</keyword>
<gene>
    <name evidence="7 9" type="primary">recO</name>
    <name evidence="9" type="ORF">IQ215_10060</name>
</gene>
<comment type="function">
    <text evidence="7">Involved in DNA repair and RecF pathway recombination.</text>
</comment>
<evidence type="ECO:0000256" key="7">
    <source>
        <dbReference type="HAMAP-Rule" id="MF_00201"/>
    </source>
</evidence>
<comment type="similarity">
    <text evidence="1 7">Belongs to the RecO family.</text>
</comment>
<dbReference type="InterPro" id="IPR003717">
    <property type="entry name" value="RecO"/>
</dbReference>
<dbReference type="InterPro" id="IPR037278">
    <property type="entry name" value="ARFGAP/RecO"/>
</dbReference>
<evidence type="ECO:0000313" key="9">
    <source>
        <dbReference type="EMBL" id="MBE9223038.1"/>
    </source>
</evidence>
<comment type="caution">
    <text evidence="9">The sequence shown here is derived from an EMBL/GenBank/DDBJ whole genome shotgun (WGS) entry which is preliminary data.</text>
</comment>
<reference evidence="9 10" key="1">
    <citation type="submission" date="2020-10" db="EMBL/GenBank/DDBJ databases">
        <authorList>
            <person name="Castelo-Branco R."/>
            <person name="Eusebio N."/>
            <person name="Adriana R."/>
            <person name="Vieira A."/>
            <person name="Brugerolle De Fraissinette N."/>
            <person name="Rezende De Castro R."/>
            <person name="Schneider M.P."/>
            <person name="Vasconcelos V."/>
            <person name="Leao P.N."/>
        </authorList>
    </citation>
    <scope>NUCLEOTIDE SEQUENCE [LARGE SCALE GENOMIC DNA]</scope>
    <source>
        <strain evidence="9 10">LEGE 03274</strain>
    </source>
</reference>
<feature type="domain" description="DNA replication/recombination mediator RecO N-terminal" evidence="8">
    <location>
        <begin position="1"/>
        <end position="80"/>
    </location>
</feature>
<keyword evidence="10" id="KW-1185">Reference proteome</keyword>
<dbReference type="Gene3D" id="2.40.50.140">
    <property type="entry name" value="Nucleic acid-binding proteins"/>
    <property type="match status" value="1"/>
</dbReference>
<protein>
    <recommendedName>
        <fullName evidence="2 7">DNA repair protein RecO</fullName>
    </recommendedName>
    <alternativeName>
        <fullName evidence="6 7">Recombination protein O</fullName>
    </alternativeName>
</protein>
<dbReference type="NCBIfam" id="TIGR00613">
    <property type="entry name" value="reco"/>
    <property type="match status" value="1"/>
</dbReference>
<keyword evidence="5 7" id="KW-0234">DNA repair</keyword>
<dbReference type="PANTHER" id="PTHR33991:SF1">
    <property type="entry name" value="DNA REPAIR PROTEIN RECO"/>
    <property type="match status" value="1"/>
</dbReference>